<dbReference type="EMBL" id="JAUOZU010000007">
    <property type="protein sequence ID" value="MDO6964603.1"/>
    <property type="molecule type" value="Genomic_DNA"/>
</dbReference>
<keyword evidence="3" id="KW-1185">Reference proteome</keyword>
<feature type="signal peptide" evidence="1">
    <location>
        <begin position="1"/>
        <end position="19"/>
    </location>
</feature>
<evidence type="ECO:0000256" key="1">
    <source>
        <dbReference type="SAM" id="SignalP"/>
    </source>
</evidence>
<feature type="chain" id="PRO_5046273166" evidence="1">
    <location>
        <begin position="20"/>
        <end position="130"/>
    </location>
</feature>
<dbReference type="Proteomes" id="UP001174932">
    <property type="component" value="Unassembled WGS sequence"/>
</dbReference>
<evidence type="ECO:0000313" key="2">
    <source>
        <dbReference type="EMBL" id="MDO6964603.1"/>
    </source>
</evidence>
<organism evidence="2 3">
    <name type="scientific">Rhizobium alvei</name>
    <dbReference type="NCBI Taxonomy" id="1132659"/>
    <lineage>
        <taxon>Bacteria</taxon>
        <taxon>Pseudomonadati</taxon>
        <taxon>Pseudomonadota</taxon>
        <taxon>Alphaproteobacteria</taxon>
        <taxon>Hyphomicrobiales</taxon>
        <taxon>Rhizobiaceae</taxon>
        <taxon>Rhizobium/Agrobacterium group</taxon>
        <taxon>Rhizobium</taxon>
    </lineage>
</organism>
<comment type="caution">
    <text evidence="2">The sequence shown here is derived from an EMBL/GenBank/DDBJ whole genome shotgun (WGS) entry which is preliminary data.</text>
</comment>
<gene>
    <name evidence="2" type="ORF">Q4481_11605</name>
</gene>
<keyword evidence="1" id="KW-0732">Signal</keyword>
<protein>
    <submittedName>
        <fullName evidence="2">Uncharacterized protein</fullName>
    </submittedName>
</protein>
<reference evidence="2" key="2">
    <citation type="submission" date="2023-07" db="EMBL/GenBank/DDBJ databases">
        <authorList>
            <person name="Shen H."/>
        </authorList>
    </citation>
    <scope>NUCLEOTIDE SEQUENCE</scope>
    <source>
        <strain evidence="2">TNR-22</strain>
    </source>
</reference>
<dbReference type="RefSeq" id="WP_304376505.1">
    <property type="nucleotide sequence ID" value="NZ_JAUOZU010000007.1"/>
</dbReference>
<evidence type="ECO:0000313" key="3">
    <source>
        <dbReference type="Proteomes" id="UP001174932"/>
    </source>
</evidence>
<accession>A0ABT8YLL0</accession>
<sequence length="130" mass="14390">MRMIIMTSLAAMFAAPSLAADNPPGRYSLLSVDGGFVRLDTTTGDMVSCTNLGETFSCSPLAVTRTETKEQAPASETDRIAKLEQRLDMLEERSLTVPDSEDLDKALSAMEKFMRRFMDMAREEQDKTAL</sequence>
<name>A0ABT8YLL0_9HYPH</name>
<reference evidence="2" key="1">
    <citation type="journal article" date="2015" name="Int. J. Syst. Evol. Microbiol.">
        <title>Rhizobium alvei sp. nov., isolated from a freshwater river.</title>
        <authorList>
            <person name="Sheu S.Y."/>
            <person name="Huang H.W."/>
            <person name="Young C.C."/>
            <person name="Chen W.M."/>
        </authorList>
    </citation>
    <scope>NUCLEOTIDE SEQUENCE</scope>
    <source>
        <strain evidence="2">TNR-22</strain>
    </source>
</reference>
<proteinExistence type="predicted"/>